<dbReference type="Proteomes" id="UP000785679">
    <property type="component" value="Unassembled WGS sequence"/>
</dbReference>
<evidence type="ECO:0000256" key="4">
    <source>
        <dbReference type="ARBA" id="ARBA00023136"/>
    </source>
</evidence>
<evidence type="ECO:0000256" key="5">
    <source>
        <dbReference type="SAM" id="Phobius"/>
    </source>
</evidence>
<dbReference type="InterPro" id="IPR020846">
    <property type="entry name" value="MFS_dom"/>
</dbReference>
<dbReference type="SUPFAM" id="SSF103473">
    <property type="entry name" value="MFS general substrate transporter"/>
    <property type="match status" value="1"/>
</dbReference>
<proteinExistence type="predicted"/>
<accession>A0A8J8NRY5</accession>
<reference evidence="7" key="1">
    <citation type="submission" date="2019-06" db="EMBL/GenBank/DDBJ databases">
        <authorList>
            <person name="Zheng W."/>
        </authorList>
    </citation>
    <scope>NUCLEOTIDE SEQUENCE</scope>
    <source>
        <strain evidence="7">QDHG01</strain>
    </source>
</reference>
<dbReference type="AlphaFoldDB" id="A0A8J8NRY5"/>
<evidence type="ECO:0000256" key="1">
    <source>
        <dbReference type="ARBA" id="ARBA00004141"/>
    </source>
</evidence>
<feature type="transmembrane region" description="Helical" evidence="5">
    <location>
        <begin position="426"/>
        <end position="446"/>
    </location>
</feature>
<feature type="transmembrane region" description="Helical" evidence="5">
    <location>
        <begin position="125"/>
        <end position="146"/>
    </location>
</feature>
<protein>
    <recommendedName>
        <fullName evidence="6">Major facilitator superfamily (MFS) profile domain-containing protein</fullName>
    </recommendedName>
</protein>
<comment type="subcellular location">
    <subcellularLocation>
        <location evidence="1">Membrane</location>
        <topology evidence="1">Multi-pass membrane protein</topology>
    </subcellularLocation>
</comment>
<evidence type="ECO:0000256" key="3">
    <source>
        <dbReference type="ARBA" id="ARBA00022989"/>
    </source>
</evidence>
<comment type="caution">
    <text evidence="7">The sequence shown here is derived from an EMBL/GenBank/DDBJ whole genome shotgun (WGS) entry which is preliminary data.</text>
</comment>
<dbReference type="GO" id="GO:0016020">
    <property type="term" value="C:membrane"/>
    <property type="evidence" value="ECO:0007669"/>
    <property type="project" value="UniProtKB-SubCell"/>
</dbReference>
<name>A0A8J8NRY5_HALGN</name>
<evidence type="ECO:0000313" key="7">
    <source>
        <dbReference type="EMBL" id="TNV80408.1"/>
    </source>
</evidence>
<gene>
    <name evidence="7" type="ORF">FGO68_gene10589</name>
</gene>
<dbReference type="InterPro" id="IPR036259">
    <property type="entry name" value="MFS_trans_sf"/>
</dbReference>
<dbReference type="EMBL" id="RRYP01007544">
    <property type="protein sequence ID" value="TNV80408.1"/>
    <property type="molecule type" value="Genomic_DNA"/>
</dbReference>
<dbReference type="PANTHER" id="PTHR24064">
    <property type="entry name" value="SOLUTE CARRIER FAMILY 22 MEMBER"/>
    <property type="match status" value="1"/>
</dbReference>
<feature type="transmembrane region" description="Helical" evidence="5">
    <location>
        <begin position="69"/>
        <end position="90"/>
    </location>
</feature>
<feature type="domain" description="Major facilitator superfamily (MFS) profile" evidence="6">
    <location>
        <begin position="1"/>
        <end position="450"/>
    </location>
</feature>
<feature type="transmembrane region" description="Helical" evidence="5">
    <location>
        <begin position="340"/>
        <end position="360"/>
    </location>
</feature>
<feature type="transmembrane region" description="Helical" evidence="5">
    <location>
        <begin position="96"/>
        <end position="118"/>
    </location>
</feature>
<feature type="transmembrane region" description="Helical" evidence="5">
    <location>
        <begin position="39"/>
        <end position="57"/>
    </location>
</feature>
<dbReference type="PROSITE" id="PS50850">
    <property type="entry name" value="MFS"/>
    <property type="match status" value="1"/>
</dbReference>
<keyword evidence="8" id="KW-1185">Reference proteome</keyword>
<feature type="transmembrane region" description="Helical" evidence="5">
    <location>
        <begin position="158"/>
        <end position="175"/>
    </location>
</feature>
<dbReference type="Pfam" id="PF07690">
    <property type="entry name" value="MFS_1"/>
    <property type="match status" value="1"/>
</dbReference>
<evidence type="ECO:0000259" key="6">
    <source>
        <dbReference type="PROSITE" id="PS50850"/>
    </source>
</evidence>
<dbReference type="InterPro" id="IPR011701">
    <property type="entry name" value="MFS"/>
</dbReference>
<dbReference type="OrthoDB" id="289899at2759"/>
<sequence length="459" mass="51102">MLPAFCGTQLYSKVNWDDEASLHNWFEDLDLKCVPKQQIGFIGSSMFIGWATAALFLPRLSDLYGRRRIFMVSMGLQLVAFFGFFLSRSIELTTGLMFLFGMASVGRCSISFLFLMDLLPTNRQILCGTILQLFNAGVSLIGTIYFWKISKHWQGIEIYAATLSSIALVGAWVMPESPKYLITMKKYDEARKAITFIAKVNGRKEPFTDRFDREVADRINPIIINQSTFATYEQLESRGTTVDDHKASVDALLQTPKLQIREESQLNGTLKDLVKIKRHFVNLLIFIYVWIASSFNIYMLTYSLKYIPGNIFNNNLMSAITDIPIAMLGGYVYHRFGVKTALTGAFTLAVTGGVLILIFSEANPDFVPYMLSLAKGGIKITFDICYLANSIIFPTIFAGTAFGLCNLGAKIATILAPMLAEVDPPVPMIVFSLMAALGGIVSLFIMKSEGTTMIRGNKS</sequence>
<feature type="transmembrane region" description="Helical" evidence="5">
    <location>
        <begin position="280"/>
        <end position="304"/>
    </location>
</feature>
<organism evidence="7 8">
    <name type="scientific">Halteria grandinella</name>
    <dbReference type="NCBI Taxonomy" id="5974"/>
    <lineage>
        <taxon>Eukaryota</taxon>
        <taxon>Sar</taxon>
        <taxon>Alveolata</taxon>
        <taxon>Ciliophora</taxon>
        <taxon>Intramacronucleata</taxon>
        <taxon>Spirotrichea</taxon>
        <taxon>Stichotrichia</taxon>
        <taxon>Sporadotrichida</taxon>
        <taxon>Halteriidae</taxon>
        <taxon>Halteria</taxon>
    </lineage>
</organism>
<keyword evidence="3 5" id="KW-1133">Transmembrane helix</keyword>
<dbReference type="GO" id="GO:0022857">
    <property type="term" value="F:transmembrane transporter activity"/>
    <property type="evidence" value="ECO:0007669"/>
    <property type="project" value="InterPro"/>
</dbReference>
<evidence type="ECO:0000313" key="8">
    <source>
        <dbReference type="Proteomes" id="UP000785679"/>
    </source>
</evidence>
<keyword evidence="4 5" id="KW-0472">Membrane</keyword>
<dbReference type="Gene3D" id="1.20.1250.20">
    <property type="entry name" value="MFS general substrate transporter like domains"/>
    <property type="match status" value="1"/>
</dbReference>
<keyword evidence="2 5" id="KW-0812">Transmembrane</keyword>
<evidence type="ECO:0000256" key="2">
    <source>
        <dbReference type="ARBA" id="ARBA00022692"/>
    </source>
</evidence>